<gene>
    <name evidence="10" type="primary">hutP</name>
    <name evidence="10" type="ORF">HH215_07295</name>
</gene>
<dbReference type="Pfam" id="PF09021">
    <property type="entry name" value="HutP"/>
    <property type="match status" value="1"/>
</dbReference>
<dbReference type="SUPFAM" id="SSF111064">
    <property type="entry name" value="Hut operon positive regulatory protein HutP"/>
    <property type="match status" value="1"/>
</dbReference>
<evidence type="ECO:0000256" key="2">
    <source>
        <dbReference type="ARBA" id="ARBA00009992"/>
    </source>
</evidence>
<evidence type="ECO:0000256" key="1">
    <source>
        <dbReference type="ARBA" id="ARBA00002945"/>
    </source>
</evidence>
<dbReference type="CDD" id="cd11640">
    <property type="entry name" value="HutP"/>
    <property type="match status" value="1"/>
</dbReference>
<keyword evidence="5" id="KW-0369">Histidine metabolism</keyword>
<dbReference type="RefSeq" id="WP_169279293.1">
    <property type="nucleotide sequence ID" value="NZ_CP051680.1"/>
</dbReference>
<evidence type="ECO:0000256" key="7">
    <source>
        <dbReference type="ARBA" id="ARBA00023015"/>
    </source>
</evidence>
<dbReference type="AlphaFoldDB" id="A0A7Z2VH91"/>
<dbReference type="Gene3D" id="3.40.1510.10">
    <property type="entry name" value="Hut operon regulatory protein HutP"/>
    <property type="match status" value="1"/>
</dbReference>
<sequence length="153" mass="16760">MTNSKAASFPIGKLSIMLAVLQDHEWRKDVEDELTAKGFRFTIGRVGAMDIIKVVTAIETAAKNNKIIDSESYREIHAVYHAIIEAIQSIGRGVVQFGDILRTVGLTFSIVRGKMDGALEHSGEWIAVCVYGTIGAPKKGFEHEAIGFGFNHI</sequence>
<keyword evidence="8" id="KW-0010">Activator</keyword>
<evidence type="ECO:0000256" key="4">
    <source>
        <dbReference type="ARBA" id="ARBA00019377"/>
    </source>
</evidence>
<dbReference type="InterPro" id="IPR015111">
    <property type="entry name" value="Regulatory_HutP"/>
</dbReference>
<keyword evidence="6" id="KW-0694">RNA-binding</keyword>
<evidence type="ECO:0000313" key="11">
    <source>
        <dbReference type="Proteomes" id="UP000502248"/>
    </source>
</evidence>
<protein>
    <recommendedName>
        <fullName evidence="4">Hut operon positive regulatory protein</fullName>
    </recommendedName>
</protein>
<evidence type="ECO:0000313" key="10">
    <source>
        <dbReference type="EMBL" id="QJD82996.1"/>
    </source>
</evidence>
<dbReference type="EMBL" id="CP051680">
    <property type="protein sequence ID" value="QJD82996.1"/>
    <property type="molecule type" value="Genomic_DNA"/>
</dbReference>
<comment type="similarity">
    <text evidence="2">Belongs to the HutP family.</text>
</comment>
<name>A0A7Z2VH91_9BACL</name>
<reference evidence="10 11" key="1">
    <citation type="submission" date="2020-04" db="EMBL/GenBank/DDBJ databases">
        <title>Genome sequencing of novel species.</title>
        <authorList>
            <person name="Heo J."/>
            <person name="Kim S.-J."/>
            <person name="Kim J.-S."/>
            <person name="Hong S.-B."/>
            <person name="Kwon S.-W."/>
        </authorList>
    </citation>
    <scope>NUCLEOTIDE SEQUENCE [LARGE SCALE GENOMIC DNA]</scope>
    <source>
        <strain evidence="10 11">MFER-1</strain>
    </source>
</reference>
<evidence type="ECO:0000256" key="9">
    <source>
        <dbReference type="ARBA" id="ARBA00023163"/>
    </source>
</evidence>
<dbReference type="KEGG" id="cheb:HH215_07295"/>
<keyword evidence="7" id="KW-0805">Transcription regulation</keyword>
<dbReference type="InterPro" id="IPR036482">
    <property type="entry name" value="Regulatory_HutP_sf"/>
</dbReference>
<dbReference type="GO" id="GO:0003723">
    <property type="term" value="F:RNA binding"/>
    <property type="evidence" value="ECO:0007669"/>
    <property type="project" value="UniProtKB-KW"/>
</dbReference>
<evidence type="ECO:0000256" key="3">
    <source>
        <dbReference type="ARBA" id="ARBA00011643"/>
    </source>
</evidence>
<comment type="subunit">
    <text evidence="3">Homohexamer.</text>
</comment>
<dbReference type="Proteomes" id="UP000502248">
    <property type="component" value="Chromosome"/>
</dbReference>
<keyword evidence="9" id="KW-0804">Transcription</keyword>
<proteinExistence type="inferred from homology"/>
<evidence type="ECO:0000256" key="6">
    <source>
        <dbReference type="ARBA" id="ARBA00022884"/>
    </source>
</evidence>
<organism evidence="10 11">
    <name type="scientific">Cohnella herbarum</name>
    <dbReference type="NCBI Taxonomy" id="2728023"/>
    <lineage>
        <taxon>Bacteria</taxon>
        <taxon>Bacillati</taxon>
        <taxon>Bacillota</taxon>
        <taxon>Bacilli</taxon>
        <taxon>Bacillales</taxon>
        <taxon>Paenibacillaceae</taxon>
        <taxon>Cohnella</taxon>
    </lineage>
</organism>
<evidence type="ECO:0000256" key="8">
    <source>
        <dbReference type="ARBA" id="ARBA00023159"/>
    </source>
</evidence>
<keyword evidence="11" id="KW-1185">Reference proteome</keyword>
<dbReference type="NCBIfam" id="NF002838">
    <property type="entry name" value="PRK03065.1"/>
    <property type="match status" value="1"/>
</dbReference>
<dbReference type="GO" id="GO:0006547">
    <property type="term" value="P:L-histidine metabolic process"/>
    <property type="evidence" value="ECO:0007669"/>
    <property type="project" value="UniProtKB-KW"/>
</dbReference>
<accession>A0A7Z2VH91</accession>
<comment type="function">
    <text evidence="1">Antiterminator that binds to cis-acting regulatory sequences on the mRNA in the presence of histidine, thereby suppressing transcription termination and activating the hut operon for histidine utilization.</text>
</comment>
<evidence type="ECO:0000256" key="5">
    <source>
        <dbReference type="ARBA" id="ARBA00022808"/>
    </source>
</evidence>